<dbReference type="Gene3D" id="1.10.630.10">
    <property type="entry name" value="Cytochrome P450"/>
    <property type="match status" value="1"/>
</dbReference>
<name>A0A438BVE4_VITVI</name>
<organism evidence="1 2">
    <name type="scientific">Vitis vinifera</name>
    <name type="common">Grape</name>
    <dbReference type="NCBI Taxonomy" id="29760"/>
    <lineage>
        <taxon>Eukaryota</taxon>
        <taxon>Viridiplantae</taxon>
        <taxon>Streptophyta</taxon>
        <taxon>Embryophyta</taxon>
        <taxon>Tracheophyta</taxon>
        <taxon>Spermatophyta</taxon>
        <taxon>Magnoliopsida</taxon>
        <taxon>eudicotyledons</taxon>
        <taxon>Gunneridae</taxon>
        <taxon>Pentapetalae</taxon>
        <taxon>rosids</taxon>
        <taxon>Vitales</taxon>
        <taxon>Vitaceae</taxon>
        <taxon>Viteae</taxon>
        <taxon>Vitis</taxon>
    </lineage>
</organism>
<comment type="caution">
    <text evidence="1">The sequence shown here is derived from an EMBL/GenBank/DDBJ whole genome shotgun (WGS) entry which is preliminary data.</text>
</comment>
<dbReference type="GO" id="GO:0004497">
    <property type="term" value="F:monooxygenase activity"/>
    <property type="evidence" value="ECO:0007669"/>
    <property type="project" value="UniProtKB-KW"/>
</dbReference>
<dbReference type="EMBL" id="QGNW01002609">
    <property type="protein sequence ID" value="RVW14942.1"/>
    <property type="molecule type" value="Genomic_DNA"/>
</dbReference>
<protein>
    <submittedName>
        <fullName evidence="1">Phenylalanine N-monooxygenase</fullName>
    </submittedName>
</protein>
<evidence type="ECO:0000313" key="2">
    <source>
        <dbReference type="Proteomes" id="UP000288805"/>
    </source>
</evidence>
<dbReference type="GO" id="GO:0016705">
    <property type="term" value="F:oxidoreductase activity, acting on paired donors, with incorporation or reduction of molecular oxygen"/>
    <property type="evidence" value="ECO:0007669"/>
    <property type="project" value="InterPro"/>
</dbReference>
<accession>A0A438BVE4</accession>
<dbReference type="AlphaFoldDB" id="A0A438BVE4"/>
<keyword evidence="1" id="KW-0560">Oxidoreductase</keyword>
<dbReference type="InterPro" id="IPR036396">
    <property type="entry name" value="Cyt_P450_sf"/>
</dbReference>
<dbReference type="GO" id="GO:0020037">
    <property type="term" value="F:heme binding"/>
    <property type="evidence" value="ECO:0007669"/>
    <property type="project" value="InterPro"/>
</dbReference>
<gene>
    <name evidence="1" type="primary">CYP79A2_13</name>
    <name evidence="1" type="ORF">CK203_106754</name>
</gene>
<keyword evidence="1" id="KW-0503">Monooxygenase</keyword>
<sequence length="102" mass="12057">MILNTRYFSQRKKDGGPGVEEEQHVESFFTVLAHLYVFSLSDYFPWLRVLNLDGHEKTIREAMNTINKYHDPIVDQIVEQWKNGEKEVEDLLNVFISIKDKN</sequence>
<proteinExistence type="predicted"/>
<evidence type="ECO:0000313" key="1">
    <source>
        <dbReference type="EMBL" id="RVW14942.1"/>
    </source>
</evidence>
<reference evidence="1 2" key="1">
    <citation type="journal article" date="2018" name="PLoS Genet.">
        <title>Population sequencing reveals clonal diversity and ancestral inbreeding in the grapevine cultivar Chardonnay.</title>
        <authorList>
            <person name="Roach M.J."/>
            <person name="Johnson D.L."/>
            <person name="Bohlmann J."/>
            <person name="van Vuuren H.J."/>
            <person name="Jones S.J."/>
            <person name="Pretorius I.S."/>
            <person name="Schmidt S.A."/>
            <person name="Borneman A.R."/>
        </authorList>
    </citation>
    <scope>NUCLEOTIDE SEQUENCE [LARGE SCALE GENOMIC DNA]</scope>
    <source>
        <strain evidence="2">cv. Chardonnay</strain>
        <tissue evidence="1">Leaf</tissue>
    </source>
</reference>
<dbReference type="GO" id="GO:0005506">
    <property type="term" value="F:iron ion binding"/>
    <property type="evidence" value="ECO:0007669"/>
    <property type="project" value="InterPro"/>
</dbReference>
<dbReference type="SUPFAM" id="SSF48264">
    <property type="entry name" value="Cytochrome P450"/>
    <property type="match status" value="1"/>
</dbReference>
<dbReference type="Proteomes" id="UP000288805">
    <property type="component" value="Unassembled WGS sequence"/>
</dbReference>